<gene>
    <name evidence="2" type="ORF">G6045_27705</name>
</gene>
<dbReference type="RefSeq" id="WP_165334853.1">
    <property type="nucleotide sequence ID" value="NZ_JAAKZW010000149.1"/>
</dbReference>
<protein>
    <submittedName>
        <fullName evidence="2">DUF4097 domain-containing protein</fullName>
    </submittedName>
</protein>
<dbReference type="Proteomes" id="UP000481109">
    <property type="component" value="Unassembled WGS sequence"/>
</dbReference>
<dbReference type="PROSITE" id="PS51257">
    <property type="entry name" value="PROKAR_LIPOPROTEIN"/>
    <property type="match status" value="1"/>
</dbReference>
<proteinExistence type="predicted"/>
<sequence length="255" mass="27433">MTVRSVRNRTRSTLVTAGALAGALVIVGCSDVSKDKDPETRDFALQGRELTIDSDDSALDVVVADVDDVRVTRWFDGNAVIGDADVSWRMVDGKRLELRVKCEGVITACDASHRIEVPRKVAVTVENQDGRVNATGFDTALKIKSKDGRIVVKDAAGPLDLDSEDGSLEAVGVSSRDIRAHARDGRVRLALTEVPDRIDVRSKDGSVEIGLPKAAYKVRAEARDGSVEVKVPRDASSPHVVSAVSQDGRIRVHTV</sequence>
<dbReference type="InterPro" id="IPR025164">
    <property type="entry name" value="Toastrack_DUF4097"/>
</dbReference>
<reference evidence="2 3" key="1">
    <citation type="submission" date="2020-02" db="EMBL/GenBank/DDBJ databases">
        <title>Whole-genome analyses of novel actinobacteria.</title>
        <authorList>
            <person name="Sahin N."/>
            <person name="Tokatli A."/>
        </authorList>
    </citation>
    <scope>NUCLEOTIDE SEQUENCE [LARGE SCALE GENOMIC DNA]</scope>
    <source>
        <strain evidence="2 3">YC504</strain>
    </source>
</reference>
<feature type="domain" description="DUF4097" evidence="1">
    <location>
        <begin position="123"/>
        <end position="235"/>
    </location>
</feature>
<dbReference type="Pfam" id="PF13349">
    <property type="entry name" value="DUF4097"/>
    <property type="match status" value="1"/>
</dbReference>
<dbReference type="EMBL" id="JAAKZW010000149">
    <property type="protein sequence ID" value="NGO79408.1"/>
    <property type="molecule type" value="Genomic_DNA"/>
</dbReference>
<name>A0A6G4XPP7_9ACTN</name>
<keyword evidence="3" id="KW-1185">Reference proteome</keyword>
<evidence type="ECO:0000313" key="3">
    <source>
        <dbReference type="Proteomes" id="UP000481109"/>
    </source>
</evidence>
<dbReference type="AlphaFoldDB" id="A0A6G4XPP7"/>
<accession>A0A6G4XPP7</accession>
<organism evidence="2 3">
    <name type="scientific">Streptomyces mesophilus</name>
    <dbReference type="NCBI Taxonomy" id="1775132"/>
    <lineage>
        <taxon>Bacteria</taxon>
        <taxon>Bacillati</taxon>
        <taxon>Actinomycetota</taxon>
        <taxon>Actinomycetes</taxon>
        <taxon>Kitasatosporales</taxon>
        <taxon>Streptomycetaceae</taxon>
        <taxon>Streptomyces</taxon>
    </lineage>
</organism>
<evidence type="ECO:0000313" key="2">
    <source>
        <dbReference type="EMBL" id="NGO79408.1"/>
    </source>
</evidence>
<comment type="caution">
    <text evidence="2">The sequence shown here is derived from an EMBL/GenBank/DDBJ whole genome shotgun (WGS) entry which is preliminary data.</text>
</comment>
<evidence type="ECO:0000259" key="1">
    <source>
        <dbReference type="Pfam" id="PF13349"/>
    </source>
</evidence>